<feature type="transmembrane region" description="Helical" evidence="2">
    <location>
        <begin position="46"/>
        <end position="65"/>
    </location>
</feature>
<accession>A0AAD5Y7X7</accession>
<sequence>MSFNGRDYVAYTTPSAIIIGIGLHSLFSAAIMIVNVENKKTPVWRVSLLSFLLLTLFMGLQFHIVDFFTSPYLTPNGYFDYVFCAGYVTNILLTISIAALLLMRVKIFYSERKSLYYGMIALGMLVIMLKGLGDFLGIYVSYQTGVGMYASPFDHPYYSDIALVMAIATAFEAIFSALGSYLFISFLLSASHSDSAIDKVRMVKEEVISLTIIMISQLFMTVLAIWVKFDDNYISHVAFFMPSFVYALELKTFLALSYYSAKKIISAQKTSTRMPGVTYSTSDTEKRFPSAINQSQYSNAAAKQYSEFTSYNAPKSAAERWDPSKLEHVDSVKSSFDHQEKTFDSQNEQDEYDNSSAVATTIEQYPREVKPTALMMGLNGRNFGYGPGYMVGDREEAVERKISVSRPTSPTRTDSKKSNKFFPARPERPMSPLHE</sequence>
<dbReference type="EMBL" id="JADGKB010000007">
    <property type="protein sequence ID" value="KAJ3261165.1"/>
    <property type="molecule type" value="Genomic_DNA"/>
</dbReference>
<evidence type="ECO:0000256" key="2">
    <source>
        <dbReference type="SAM" id="Phobius"/>
    </source>
</evidence>
<dbReference type="Proteomes" id="UP001210925">
    <property type="component" value="Unassembled WGS sequence"/>
</dbReference>
<feature type="region of interest" description="Disordered" evidence="1">
    <location>
        <begin position="330"/>
        <end position="354"/>
    </location>
</feature>
<feature type="compositionally biased region" description="Basic and acidic residues" evidence="1">
    <location>
        <begin position="425"/>
        <end position="435"/>
    </location>
</feature>
<proteinExistence type="predicted"/>
<feature type="region of interest" description="Disordered" evidence="1">
    <location>
        <begin position="398"/>
        <end position="435"/>
    </location>
</feature>
<feature type="transmembrane region" description="Helical" evidence="2">
    <location>
        <begin position="85"/>
        <end position="103"/>
    </location>
</feature>
<evidence type="ECO:0000313" key="3">
    <source>
        <dbReference type="EMBL" id="KAJ3261165.1"/>
    </source>
</evidence>
<organism evidence="3 4">
    <name type="scientific">Boothiomyces macroporosus</name>
    <dbReference type="NCBI Taxonomy" id="261099"/>
    <lineage>
        <taxon>Eukaryota</taxon>
        <taxon>Fungi</taxon>
        <taxon>Fungi incertae sedis</taxon>
        <taxon>Chytridiomycota</taxon>
        <taxon>Chytridiomycota incertae sedis</taxon>
        <taxon>Chytridiomycetes</taxon>
        <taxon>Rhizophydiales</taxon>
        <taxon>Terramycetaceae</taxon>
        <taxon>Boothiomyces</taxon>
    </lineage>
</organism>
<keyword evidence="2" id="KW-0812">Transmembrane</keyword>
<reference evidence="3" key="1">
    <citation type="submission" date="2020-05" db="EMBL/GenBank/DDBJ databases">
        <title>Phylogenomic resolution of chytrid fungi.</title>
        <authorList>
            <person name="Stajich J.E."/>
            <person name="Amses K."/>
            <person name="Simmons R."/>
            <person name="Seto K."/>
            <person name="Myers J."/>
            <person name="Bonds A."/>
            <person name="Quandt C.A."/>
            <person name="Barry K."/>
            <person name="Liu P."/>
            <person name="Grigoriev I."/>
            <person name="Longcore J.E."/>
            <person name="James T.Y."/>
        </authorList>
    </citation>
    <scope>NUCLEOTIDE SEQUENCE</scope>
    <source>
        <strain evidence="3">PLAUS21</strain>
    </source>
</reference>
<keyword evidence="2" id="KW-1133">Transmembrane helix</keyword>
<keyword evidence="2" id="KW-0472">Membrane</keyword>
<dbReference type="AlphaFoldDB" id="A0AAD5Y7X7"/>
<feature type="transmembrane region" description="Helical" evidence="2">
    <location>
        <begin position="161"/>
        <end position="187"/>
    </location>
</feature>
<feature type="transmembrane region" description="Helical" evidence="2">
    <location>
        <begin position="233"/>
        <end position="259"/>
    </location>
</feature>
<feature type="compositionally biased region" description="Basic and acidic residues" evidence="1">
    <location>
        <begin position="330"/>
        <end position="343"/>
    </location>
</feature>
<gene>
    <name evidence="3" type="ORF">HK103_006474</name>
</gene>
<protein>
    <submittedName>
        <fullName evidence="3">Uncharacterized protein</fullName>
    </submittedName>
</protein>
<feature type="transmembrane region" description="Helical" evidence="2">
    <location>
        <begin position="115"/>
        <end position="141"/>
    </location>
</feature>
<name>A0AAD5Y7X7_9FUNG</name>
<evidence type="ECO:0000256" key="1">
    <source>
        <dbReference type="SAM" id="MobiDB-lite"/>
    </source>
</evidence>
<evidence type="ECO:0000313" key="4">
    <source>
        <dbReference type="Proteomes" id="UP001210925"/>
    </source>
</evidence>
<keyword evidence="4" id="KW-1185">Reference proteome</keyword>
<feature type="transmembrane region" description="Helical" evidence="2">
    <location>
        <begin position="207"/>
        <end position="227"/>
    </location>
</feature>
<comment type="caution">
    <text evidence="3">The sequence shown here is derived from an EMBL/GenBank/DDBJ whole genome shotgun (WGS) entry which is preliminary data.</text>
</comment>
<feature type="transmembrane region" description="Helical" evidence="2">
    <location>
        <begin position="15"/>
        <end position="34"/>
    </location>
</feature>